<evidence type="ECO:0000313" key="6">
    <source>
        <dbReference type="EMBL" id="CAA9451117.1"/>
    </source>
</evidence>
<evidence type="ECO:0000256" key="2">
    <source>
        <dbReference type="ARBA" id="ARBA00022723"/>
    </source>
</evidence>
<dbReference type="AlphaFoldDB" id="A0A6J4QPI0"/>
<dbReference type="InterPro" id="IPR024079">
    <property type="entry name" value="MetalloPept_cat_dom_sf"/>
</dbReference>
<gene>
    <name evidence="6" type="ORF">AVDCRST_MAG02-1040</name>
</gene>
<feature type="domain" description="Peptidase M10 metallopeptidase" evidence="5">
    <location>
        <begin position="276"/>
        <end position="357"/>
    </location>
</feature>
<evidence type="ECO:0000259" key="5">
    <source>
        <dbReference type="Pfam" id="PF00413"/>
    </source>
</evidence>
<dbReference type="InterPro" id="IPR001818">
    <property type="entry name" value="Pept_M10_metallopeptidase"/>
</dbReference>
<keyword evidence="4" id="KW-0862">Zinc</keyword>
<proteinExistence type="predicted"/>
<dbReference type="EMBL" id="CADCVH010000031">
    <property type="protein sequence ID" value="CAA9451117.1"/>
    <property type="molecule type" value="Genomic_DNA"/>
</dbReference>
<dbReference type="Pfam" id="PF00413">
    <property type="entry name" value="Peptidase_M10"/>
    <property type="match status" value="1"/>
</dbReference>
<sequence>MRPVPSRNDRGRRARWQKEGDDRFMERFLASGLALAFALLAVAAFARTPAAQTGPEVLEACEPGRQEIDARDLPRSVDPARCPVEGRVVEDGPVGSVVPPPGKGVYAEVLTTGGAEELGVRRLENGTIELEHVGGESGGARDAGAGSFALATKSLGECGDPAFDGSGWRVEDTHVYRINWRTTPRDVSRRAAISAIRQAGGNVADTVNGCGLGDRVPAGVAYKGYTARQAGVGGGACATDDGLSVVSFGSLSNPGNLAATCVHTRTGASGYDVVTSSDAKINKTDYHWTTEPNDRRCSRRWDIEGVMTHERGHTFGLGHVAEADHPSLTMGPTINGACQASERSLGRGDVLGLDKKYP</sequence>
<dbReference type="Gene3D" id="3.40.390.10">
    <property type="entry name" value="Collagenase (Catalytic Domain)"/>
    <property type="match status" value="1"/>
</dbReference>
<dbReference type="GO" id="GO:0031012">
    <property type="term" value="C:extracellular matrix"/>
    <property type="evidence" value="ECO:0007669"/>
    <property type="project" value="InterPro"/>
</dbReference>
<dbReference type="GO" id="GO:0004222">
    <property type="term" value="F:metalloendopeptidase activity"/>
    <property type="evidence" value="ECO:0007669"/>
    <property type="project" value="InterPro"/>
</dbReference>
<keyword evidence="2" id="KW-0479">Metal-binding</keyword>
<evidence type="ECO:0000256" key="3">
    <source>
        <dbReference type="ARBA" id="ARBA00022801"/>
    </source>
</evidence>
<dbReference type="SUPFAM" id="SSF55486">
    <property type="entry name" value="Metalloproteases ('zincins'), catalytic domain"/>
    <property type="match status" value="1"/>
</dbReference>
<name>A0A6J4QPI0_9ACTN</name>
<evidence type="ECO:0000256" key="4">
    <source>
        <dbReference type="ARBA" id="ARBA00022833"/>
    </source>
</evidence>
<keyword evidence="1" id="KW-0645">Protease</keyword>
<protein>
    <recommendedName>
        <fullName evidence="5">Peptidase M10 metallopeptidase domain-containing protein</fullName>
    </recommendedName>
</protein>
<reference evidence="6" key="1">
    <citation type="submission" date="2020-02" db="EMBL/GenBank/DDBJ databases">
        <authorList>
            <person name="Meier V. D."/>
        </authorList>
    </citation>
    <scope>NUCLEOTIDE SEQUENCE</scope>
    <source>
        <strain evidence="6">AVDCRST_MAG02</strain>
    </source>
</reference>
<dbReference type="GO" id="GO:0008270">
    <property type="term" value="F:zinc ion binding"/>
    <property type="evidence" value="ECO:0007669"/>
    <property type="project" value="InterPro"/>
</dbReference>
<keyword evidence="3" id="KW-0378">Hydrolase</keyword>
<dbReference type="GO" id="GO:0006508">
    <property type="term" value="P:proteolysis"/>
    <property type="evidence" value="ECO:0007669"/>
    <property type="project" value="UniProtKB-KW"/>
</dbReference>
<organism evidence="6">
    <name type="scientific">uncultured Rubrobacteraceae bacterium</name>
    <dbReference type="NCBI Taxonomy" id="349277"/>
    <lineage>
        <taxon>Bacteria</taxon>
        <taxon>Bacillati</taxon>
        <taxon>Actinomycetota</taxon>
        <taxon>Rubrobacteria</taxon>
        <taxon>Rubrobacterales</taxon>
        <taxon>Rubrobacteraceae</taxon>
        <taxon>environmental samples</taxon>
    </lineage>
</organism>
<evidence type="ECO:0000256" key="1">
    <source>
        <dbReference type="ARBA" id="ARBA00022670"/>
    </source>
</evidence>
<accession>A0A6J4QPI0</accession>